<evidence type="ECO:0000313" key="4">
    <source>
        <dbReference type="Proteomes" id="UP000075901"/>
    </source>
</evidence>
<proteinExistence type="predicted"/>
<keyword evidence="4" id="KW-1185">Reference proteome</keyword>
<sequence>MTLKSALTSLVLFNLPYQLTSDYSTESATKYNLPYDTESDGYDASAYTTKRKGIKSQECVAEPKHAKSTKLITVDQRHGSASPQSDITEHTESVSYVDSIIDSTNYGSALKQKEIQHDSLGKGTTRESCEPDVKPNLLTTDQETTALQADAGKKLSADPVESTQVKKRPKSKTTVTKVNLHKQTPIDITKRSTKTVDIRVGNAESTVTVTKSTTTSSRVSTTSARTHGYMQSTLSRDQKVLRPLTLTDSTHSSPSKTSYRTAAAPISSSQTTTTYYSPSHPTERKPTKSPKTTAHPTQSLHEASAKVGASGSSVRKMDVKDTKSTSKSSRTSSSTVVSTSSTVSSQSRSSRSTSTTTRRSATAKYDTKEQHVVKKADKEQANLVTKSTLPAAVKTSKDRVNKSLIPVKVQSSKRESTPSPSRVPKTKSKSAPSTKTTEQKGHTKPASVSEKPIGKKEHSVQLITKSIPKVTSTVRKESAKQIIDDVYRCKSAMHYSYKDAVTFDHAEVPSSLPSSPSRLNKSSSNSTNVLTSEVFTRTIDSSKSIEVIYKQPSTSHELYRRVNEYRYNDADMNFIETTDSSLSDSIALPSSSSEQESDATGKLKRSASPEGSPKQTSSSSAVTTMTTLTSKKAQALPHHPHHHHAARPSKHGITTSGKQLRHDVTLNVALMYDSCAPCSLPS</sequence>
<keyword evidence="2" id="KW-0732">Signal</keyword>
<feature type="compositionally biased region" description="Basic residues" evidence="1">
    <location>
        <begin position="638"/>
        <end position="650"/>
    </location>
</feature>
<feature type="chain" id="PRO_5008136476" evidence="2">
    <location>
        <begin position="22"/>
        <end position="682"/>
    </location>
</feature>
<evidence type="ECO:0000313" key="3">
    <source>
        <dbReference type="EnsemblMetazoa" id="AMAM020495-PA"/>
    </source>
</evidence>
<reference evidence="4" key="1">
    <citation type="submission" date="2013-09" db="EMBL/GenBank/DDBJ databases">
        <title>The Genome Sequence of Anopheles maculatus species B.</title>
        <authorList>
            <consortium name="The Broad Institute Genomics Platform"/>
            <person name="Neafsey D.E."/>
            <person name="Besansky N."/>
            <person name="Howell P."/>
            <person name="Walton C."/>
            <person name="Young S.K."/>
            <person name="Zeng Q."/>
            <person name="Gargeya S."/>
            <person name="Fitzgerald M."/>
            <person name="Haas B."/>
            <person name="Abouelleil A."/>
            <person name="Allen A.W."/>
            <person name="Alvarado L."/>
            <person name="Arachchi H.M."/>
            <person name="Berlin A.M."/>
            <person name="Chapman S.B."/>
            <person name="Gainer-Dewar J."/>
            <person name="Goldberg J."/>
            <person name="Griggs A."/>
            <person name="Gujja S."/>
            <person name="Hansen M."/>
            <person name="Howarth C."/>
            <person name="Imamovic A."/>
            <person name="Ireland A."/>
            <person name="Larimer J."/>
            <person name="McCowan C."/>
            <person name="Murphy C."/>
            <person name="Pearson M."/>
            <person name="Poon T.W."/>
            <person name="Priest M."/>
            <person name="Roberts A."/>
            <person name="Saif S."/>
            <person name="Shea T."/>
            <person name="Sisk P."/>
            <person name="Sykes S."/>
            <person name="Wortman J."/>
            <person name="Nusbaum C."/>
            <person name="Birren B."/>
        </authorList>
    </citation>
    <scope>NUCLEOTIDE SEQUENCE [LARGE SCALE GENOMIC DNA]</scope>
    <source>
        <strain evidence="4">maculatus3</strain>
    </source>
</reference>
<name>A0A182T6A2_9DIPT</name>
<feature type="compositionally biased region" description="Polar residues" evidence="1">
    <location>
        <begin position="246"/>
        <end position="260"/>
    </location>
</feature>
<feature type="compositionally biased region" description="Basic and acidic residues" evidence="1">
    <location>
        <begin position="116"/>
        <end position="133"/>
    </location>
</feature>
<feature type="compositionally biased region" description="Low complexity" evidence="1">
    <location>
        <begin position="616"/>
        <end position="630"/>
    </location>
</feature>
<feature type="compositionally biased region" description="Low complexity" evidence="1">
    <location>
        <begin position="267"/>
        <end position="280"/>
    </location>
</feature>
<feature type="region of interest" description="Disordered" evidence="1">
    <location>
        <begin position="116"/>
        <end position="136"/>
    </location>
</feature>
<feature type="compositionally biased region" description="Low complexity" evidence="1">
    <location>
        <begin position="305"/>
        <end position="314"/>
    </location>
</feature>
<evidence type="ECO:0000256" key="1">
    <source>
        <dbReference type="SAM" id="MobiDB-lite"/>
    </source>
</evidence>
<dbReference type="EnsemblMetazoa" id="AMAM020495-RA">
    <property type="protein sequence ID" value="AMAM020495-PA"/>
    <property type="gene ID" value="AMAM020495"/>
</dbReference>
<feature type="region of interest" description="Disordered" evidence="1">
    <location>
        <begin position="507"/>
        <end position="529"/>
    </location>
</feature>
<feature type="compositionally biased region" description="Polar residues" evidence="1">
    <location>
        <begin position="289"/>
        <end position="301"/>
    </location>
</feature>
<dbReference type="VEuPathDB" id="VectorBase:AMAM020495"/>
<feature type="compositionally biased region" description="Low complexity" evidence="1">
    <location>
        <begin position="208"/>
        <end position="226"/>
    </location>
</feature>
<accession>A0A182T6A2</accession>
<feature type="compositionally biased region" description="Low complexity" evidence="1">
    <location>
        <begin position="325"/>
        <end position="360"/>
    </location>
</feature>
<dbReference type="AlphaFoldDB" id="A0A182T6A2"/>
<organism evidence="3 4">
    <name type="scientific">Anopheles maculatus</name>
    <dbReference type="NCBI Taxonomy" id="74869"/>
    <lineage>
        <taxon>Eukaryota</taxon>
        <taxon>Metazoa</taxon>
        <taxon>Ecdysozoa</taxon>
        <taxon>Arthropoda</taxon>
        <taxon>Hexapoda</taxon>
        <taxon>Insecta</taxon>
        <taxon>Pterygota</taxon>
        <taxon>Neoptera</taxon>
        <taxon>Endopterygota</taxon>
        <taxon>Diptera</taxon>
        <taxon>Nematocera</taxon>
        <taxon>Culicoidea</taxon>
        <taxon>Culicidae</taxon>
        <taxon>Anophelinae</taxon>
        <taxon>Anopheles</taxon>
        <taxon>Anopheles maculatus group</taxon>
    </lineage>
</organism>
<feature type="region of interest" description="Disordered" evidence="1">
    <location>
        <begin position="208"/>
        <end position="379"/>
    </location>
</feature>
<feature type="compositionally biased region" description="Basic and acidic residues" evidence="1">
    <location>
        <begin position="315"/>
        <end position="324"/>
    </location>
</feature>
<feature type="compositionally biased region" description="Low complexity" evidence="1">
    <location>
        <begin position="583"/>
        <end position="593"/>
    </location>
</feature>
<feature type="region of interest" description="Disordered" evidence="1">
    <location>
        <begin position="394"/>
        <end position="460"/>
    </location>
</feature>
<feature type="signal peptide" evidence="2">
    <location>
        <begin position="1"/>
        <end position="21"/>
    </location>
</feature>
<reference evidence="3" key="2">
    <citation type="submission" date="2020-05" db="UniProtKB">
        <authorList>
            <consortium name="EnsemblMetazoa"/>
        </authorList>
    </citation>
    <scope>IDENTIFICATION</scope>
    <source>
        <strain evidence="3">maculatus3</strain>
    </source>
</reference>
<feature type="compositionally biased region" description="Low complexity" evidence="1">
    <location>
        <begin position="509"/>
        <end position="526"/>
    </location>
</feature>
<feature type="compositionally biased region" description="Basic and acidic residues" evidence="1">
    <location>
        <begin position="365"/>
        <end position="379"/>
    </location>
</feature>
<dbReference type="Proteomes" id="UP000075901">
    <property type="component" value="Unassembled WGS sequence"/>
</dbReference>
<evidence type="ECO:0000256" key="2">
    <source>
        <dbReference type="SAM" id="SignalP"/>
    </source>
</evidence>
<feature type="region of interest" description="Disordered" evidence="1">
    <location>
        <begin position="583"/>
        <end position="658"/>
    </location>
</feature>
<protein>
    <submittedName>
        <fullName evidence="3">Uncharacterized protein</fullName>
    </submittedName>
</protein>